<dbReference type="EMBL" id="AP014800">
    <property type="protein sequence ID" value="BAQ68308.1"/>
    <property type="molecule type" value="Genomic_DNA"/>
</dbReference>
<gene>
    <name evidence="1" type="ORF">NHU_01144</name>
</gene>
<organism evidence="1 2">
    <name type="scientific">Rhodovulum sulfidophilum</name>
    <name type="common">Rhodobacter sulfidophilus</name>
    <dbReference type="NCBI Taxonomy" id="35806"/>
    <lineage>
        <taxon>Bacteria</taxon>
        <taxon>Pseudomonadati</taxon>
        <taxon>Pseudomonadota</taxon>
        <taxon>Alphaproteobacteria</taxon>
        <taxon>Rhodobacterales</taxon>
        <taxon>Paracoccaceae</taxon>
        <taxon>Rhodovulum</taxon>
    </lineage>
</organism>
<dbReference type="AntiFam" id="ANF00012">
    <property type="entry name" value="tRNA translation"/>
</dbReference>
<reference evidence="1 2" key="1">
    <citation type="submission" date="2015-02" db="EMBL/GenBank/DDBJ databases">
        <title>Genome sequene of Rhodovulum sulfidophilum DSM 2351.</title>
        <authorList>
            <person name="Nagao N."/>
        </authorList>
    </citation>
    <scope>NUCLEOTIDE SEQUENCE [LARGE SCALE GENOMIC DNA]</scope>
    <source>
        <strain evidence="1 2">DSM 2351</strain>
    </source>
</reference>
<evidence type="ECO:0000313" key="1">
    <source>
        <dbReference type="EMBL" id="BAQ68308.1"/>
    </source>
</evidence>
<protein>
    <submittedName>
        <fullName evidence="1">Uncharacterized protein</fullName>
    </submittedName>
</protein>
<dbReference type="AlphaFoldDB" id="A0A0D6AZI3"/>
<name>A0A0D6AZI3_RHOSU</name>
<dbReference type="Proteomes" id="UP000064912">
    <property type="component" value="Chromosome"/>
</dbReference>
<dbReference type="KEGG" id="rsu:NHU_01144"/>
<evidence type="ECO:0000313" key="2">
    <source>
        <dbReference type="Proteomes" id="UP000064912"/>
    </source>
</evidence>
<accession>A0A0D6AZI3</accession>
<sequence>MDFRRENSTRLRGKGKSLKIKGELSNALQGNFGGAEGDRTPDLVIANDALSQLSYGPGER</sequence>
<proteinExistence type="predicted"/>